<keyword evidence="2" id="KW-1185">Reference proteome</keyword>
<organism evidence="1 2">
    <name type="scientific">Actinopolyspora alba</name>
    <dbReference type="NCBI Taxonomy" id="673379"/>
    <lineage>
        <taxon>Bacteria</taxon>
        <taxon>Bacillati</taxon>
        <taxon>Actinomycetota</taxon>
        <taxon>Actinomycetes</taxon>
        <taxon>Actinopolysporales</taxon>
        <taxon>Actinopolysporaceae</taxon>
        <taxon>Actinopolyspora</taxon>
        <taxon>Actinopolyspora alba group</taxon>
    </lineage>
</organism>
<evidence type="ECO:0000313" key="2">
    <source>
        <dbReference type="Proteomes" id="UP000198716"/>
    </source>
</evidence>
<gene>
    <name evidence="1" type="ORF">SAMN04487819_11697</name>
</gene>
<protein>
    <submittedName>
        <fullName evidence="1">Uncharacterized protein</fullName>
    </submittedName>
</protein>
<accession>A0A1I2BJG8</accession>
<reference evidence="2" key="1">
    <citation type="submission" date="2016-10" db="EMBL/GenBank/DDBJ databases">
        <authorList>
            <person name="Varghese N."/>
            <person name="Submissions S."/>
        </authorList>
    </citation>
    <scope>NUCLEOTIDE SEQUENCE [LARGE SCALE GENOMIC DNA]</scope>
    <source>
        <strain evidence="2">DSM 45004</strain>
    </source>
</reference>
<proteinExistence type="predicted"/>
<sequence>MTAMTALYWTIYAEADPCALERCGGEHNTERGIWMQTMSSAVHAVIDLHVPTDDGRYCDACGLDRDEGPTPWPCPTVRAIADALLIGTEEDGQCPSCDQHGSPHRCTWGVRLDTTTDGDGRSTRLIVQPADGSHVASEDVEWLWQLVNGYKGGE</sequence>
<evidence type="ECO:0000313" key="1">
    <source>
        <dbReference type="EMBL" id="SFE55360.1"/>
    </source>
</evidence>
<dbReference type="Proteomes" id="UP000198716">
    <property type="component" value="Unassembled WGS sequence"/>
</dbReference>
<dbReference type="EMBL" id="FOMZ01000016">
    <property type="protein sequence ID" value="SFE55360.1"/>
    <property type="molecule type" value="Genomic_DNA"/>
</dbReference>
<name>A0A1I2BJG8_9ACTN</name>
<dbReference type="AlphaFoldDB" id="A0A1I2BJG8"/>